<evidence type="ECO:0000313" key="2">
    <source>
        <dbReference type="EMBL" id="UWZ56625.1"/>
    </source>
</evidence>
<name>A0A9Q9IP10_9ACTN</name>
<keyword evidence="1" id="KW-0472">Membrane</keyword>
<dbReference type="AlphaFoldDB" id="A0A9Q9IP10"/>
<dbReference type="Proteomes" id="UP001058003">
    <property type="component" value="Chromosome"/>
</dbReference>
<keyword evidence="3" id="KW-1185">Reference proteome</keyword>
<dbReference type="OrthoDB" id="3292634at2"/>
<gene>
    <name evidence="2" type="ORF">Daura_10860</name>
</gene>
<dbReference type="EMBL" id="CP073767">
    <property type="protein sequence ID" value="UWZ56625.1"/>
    <property type="molecule type" value="Genomic_DNA"/>
</dbReference>
<keyword evidence="1" id="KW-0812">Transmembrane</keyword>
<evidence type="ECO:0000256" key="1">
    <source>
        <dbReference type="SAM" id="Phobius"/>
    </source>
</evidence>
<keyword evidence="1" id="KW-1133">Transmembrane helix</keyword>
<sequence>MRFDDRARGDHIDMVTIARPRAKAPAHAAGPRPRTVLLVGGIILLAILVIAAVTAAVWRARHTATDRASHTVSAAVAGRDAATLDLLSGVTAVTVTAADLGDTLYRVRTPDDGRTVPSVTDLDGRIGVQLSDSGNGAPDKGVVTVELNRDVRWTVRFTAGSTSNTADLRALRETGGVEYIGGVSSIELTLPAAKGVVPVRMSGGAGTFRIHLPQNGPVRVVAGGGAGSVTVDGTRHDGVTGGAAFQGGDTAAADRFEIDNTAGVSSVIVDRY</sequence>
<evidence type="ECO:0000313" key="3">
    <source>
        <dbReference type="Proteomes" id="UP001058003"/>
    </source>
</evidence>
<proteinExistence type="predicted"/>
<organism evidence="2 3">
    <name type="scientific">Dactylosporangium aurantiacum</name>
    <dbReference type="NCBI Taxonomy" id="35754"/>
    <lineage>
        <taxon>Bacteria</taxon>
        <taxon>Bacillati</taxon>
        <taxon>Actinomycetota</taxon>
        <taxon>Actinomycetes</taxon>
        <taxon>Micromonosporales</taxon>
        <taxon>Micromonosporaceae</taxon>
        <taxon>Dactylosporangium</taxon>
    </lineage>
</organism>
<feature type="transmembrane region" description="Helical" evidence="1">
    <location>
        <begin position="36"/>
        <end position="58"/>
    </location>
</feature>
<protein>
    <submittedName>
        <fullName evidence="2">Uncharacterized protein</fullName>
    </submittedName>
</protein>
<dbReference type="RefSeq" id="WP_156090353.1">
    <property type="nucleotide sequence ID" value="NZ_CP073767.1"/>
</dbReference>
<accession>A0A9Q9IP10</accession>
<reference evidence="2" key="1">
    <citation type="submission" date="2021-04" db="EMBL/GenBank/DDBJ databases">
        <title>Dactylosporangium aurantiacum NRRL B-8018 full assembly.</title>
        <authorList>
            <person name="Hartkoorn R.C."/>
            <person name="Beaudoing E."/>
            <person name="Hot D."/>
        </authorList>
    </citation>
    <scope>NUCLEOTIDE SEQUENCE</scope>
    <source>
        <strain evidence="2">NRRL B-8018</strain>
    </source>
</reference>
<dbReference type="KEGG" id="daur:Daura_10860"/>